<dbReference type="EMBL" id="JADULK010000004">
    <property type="protein sequence ID" value="MBH1929895.1"/>
    <property type="molecule type" value="Genomic_DNA"/>
</dbReference>
<dbReference type="EMBL" id="LR134493">
    <property type="protein sequence ID" value="VEI62172.1"/>
    <property type="molecule type" value="Genomic_DNA"/>
</dbReference>
<dbReference type="Proteomes" id="UP000624159">
    <property type="component" value="Unassembled WGS sequence"/>
</dbReference>
<dbReference type="Proteomes" id="UP000281904">
    <property type="component" value="Chromosome"/>
</dbReference>
<feature type="signal peptide" evidence="4">
    <location>
        <begin position="1"/>
        <end position="24"/>
    </location>
</feature>
<comment type="subcellular location">
    <subcellularLocation>
        <location evidence="1">Cell outer membrane</location>
        <topology evidence="1">Multi-pass membrane protein</topology>
    </subcellularLocation>
</comment>
<evidence type="ECO:0000256" key="2">
    <source>
        <dbReference type="ARBA" id="ARBA00022729"/>
    </source>
</evidence>
<dbReference type="InterPro" id="IPR023614">
    <property type="entry name" value="Porin_dom_sf"/>
</dbReference>
<reference evidence="7 8" key="1">
    <citation type="submission" date="2018-12" db="EMBL/GenBank/DDBJ databases">
        <authorList>
            <consortium name="Pathogen Informatics"/>
        </authorList>
    </citation>
    <scope>NUCLEOTIDE SEQUENCE [LARGE SCALE GENOMIC DNA]</scope>
    <source>
        <strain evidence="7 8">NCTC10036</strain>
    </source>
</reference>
<accession>A0A3S4WZE1</accession>
<keyword evidence="9" id="KW-1185">Reference proteome</keyword>
<evidence type="ECO:0000256" key="1">
    <source>
        <dbReference type="ARBA" id="ARBA00004571"/>
    </source>
</evidence>
<evidence type="ECO:0000313" key="7">
    <source>
        <dbReference type="EMBL" id="VEI62172.1"/>
    </source>
</evidence>
<evidence type="ECO:0000313" key="9">
    <source>
        <dbReference type="Proteomes" id="UP000624159"/>
    </source>
</evidence>
<evidence type="ECO:0000313" key="8">
    <source>
        <dbReference type="Proteomes" id="UP000281904"/>
    </source>
</evidence>
<dbReference type="InterPro" id="IPR033900">
    <property type="entry name" value="Gram_neg_porin_domain"/>
</dbReference>
<sequence>MKMIKTPIIIGGVLLSALSGAAQAEITILEKNPQSNVLLAPLSLQVGGSIRPEWIFNNGPEPGYDKNGHDGGTRFRFSADYALSQHTSAIGYYEWGVDLAHALSWDGHYNEDGKRDYQRQLYGGFKDDRYGTLTYGHQYGIYYSVVGIKSDVWDNDGHAGGTGIGISGDYDGGNKPKNSLKYTNDFGPLTLYANYLLPEDDLHTANNLSYRRSGGGGLGFDYKIDPTLMLSAAYSYTDAKVKDDRYNEQQYHQQLSGAALTWQPTNWYIVGTASYYKDYVPSTRERSLSHFFAGDGYGLEGFVGYTFNIDKPFLKSIQPYVAADSLRLKGQEAYHANHVYLGAGTTIGYGLSVYVERTLANSSDNEPDSTWVTVFYDF</sequence>
<reference evidence="6 9" key="2">
    <citation type="submission" date="2020-11" db="EMBL/GenBank/DDBJ databases">
        <title>Enhanced detection system for hospital associated transmission using whole genome sequencing surveillance.</title>
        <authorList>
            <person name="Harrison L.H."/>
            <person name="Van Tyne D."/>
            <person name="Marsh J.W."/>
            <person name="Griffith M.P."/>
            <person name="Snyder D.J."/>
            <person name="Cooper V.S."/>
            <person name="Mustapha M."/>
        </authorList>
    </citation>
    <scope>NUCLEOTIDE SEQUENCE [LARGE SCALE GENOMIC DNA]</scope>
    <source>
        <strain evidence="6 9">SER00230</strain>
    </source>
</reference>
<protein>
    <submittedName>
        <fullName evidence="6 7">Porin</fullName>
    </submittedName>
</protein>
<keyword evidence="3" id="KW-0472">Membrane</keyword>
<dbReference type="RefSeq" id="WP_126530681.1">
    <property type="nucleotide sequence ID" value="NZ_JADULK010000004.1"/>
</dbReference>
<dbReference type="PANTHER" id="PTHR34501">
    <property type="entry name" value="PROTEIN YDDL-RELATED"/>
    <property type="match status" value="1"/>
</dbReference>
<dbReference type="InterPro" id="IPR050298">
    <property type="entry name" value="Gram-neg_bact_OMP"/>
</dbReference>
<organism evidence="7 8">
    <name type="scientific">Serratia rubidaea</name>
    <name type="common">Serratia marinorubra</name>
    <dbReference type="NCBI Taxonomy" id="61652"/>
    <lineage>
        <taxon>Bacteria</taxon>
        <taxon>Pseudomonadati</taxon>
        <taxon>Pseudomonadota</taxon>
        <taxon>Gammaproteobacteria</taxon>
        <taxon>Enterobacterales</taxon>
        <taxon>Yersiniaceae</taxon>
        <taxon>Serratia</taxon>
    </lineage>
</organism>
<evidence type="ECO:0000256" key="3">
    <source>
        <dbReference type="ARBA" id="ARBA00023136"/>
    </source>
</evidence>
<dbReference type="Gene3D" id="2.40.160.10">
    <property type="entry name" value="Porin"/>
    <property type="match status" value="1"/>
</dbReference>
<name>A0A3S4WZE1_SERRU</name>
<dbReference type="AlphaFoldDB" id="A0A3S4WZE1"/>
<gene>
    <name evidence="6" type="ORF">I5U13_09520</name>
    <name evidence="7" type="ORF">NCTC10036_00967</name>
</gene>
<dbReference type="Pfam" id="PF13609">
    <property type="entry name" value="Porin_4"/>
    <property type="match status" value="1"/>
</dbReference>
<proteinExistence type="predicted"/>
<dbReference type="CDD" id="cd00342">
    <property type="entry name" value="gram_neg_porins"/>
    <property type="match status" value="1"/>
</dbReference>
<keyword evidence="2 4" id="KW-0732">Signal</keyword>
<dbReference type="PANTHER" id="PTHR34501:SF2">
    <property type="entry name" value="OUTER MEMBRANE PORIN F-RELATED"/>
    <property type="match status" value="1"/>
</dbReference>
<evidence type="ECO:0000259" key="5">
    <source>
        <dbReference type="Pfam" id="PF13609"/>
    </source>
</evidence>
<evidence type="ECO:0000313" key="6">
    <source>
        <dbReference type="EMBL" id="MBH1929895.1"/>
    </source>
</evidence>
<dbReference type="GO" id="GO:0009279">
    <property type="term" value="C:cell outer membrane"/>
    <property type="evidence" value="ECO:0007669"/>
    <property type="project" value="UniProtKB-SubCell"/>
</dbReference>
<feature type="chain" id="PRO_5018790579" evidence="4">
    <location>
        <begin position="25"/>
        <end position="378"/>
    </location>
</feature>
<evidence type="ECO:0000256" key="4">
    <source>
        <dbReference type="SAM" id="SignalP"/>
    </source>
</evidence>
<dbReference type="GO" id="GO:0015288">
    <property type="term" value="F:porin activity"/>
    <property type="evidence" value="ECO:0007669"/>
    <property type="project" value="InterPro"/>
</dbReference>
<feature type="domain" description="Porin" evidence="5">
    <location>
        <begin position="14"/>
        <end position="270"/>
    </location>
</feature>
<dbReference type="SUPFAM" id="SSF56935">
    <property type="entry name" value="Porins"/>
    <property type="match status" value="1"/>
</dbReference>